<feature type="domain" description="BRCT" evidence="3">
    <location>
        <begin position="50"/>
        <end position="124"/>
    </location>
</feature>
<organism evidence="4 5">
    <name type="scientific">Psilocybe cyanescens</name>
    <dbReference type="NCBI Taxonomy" id="93625"/>
    <lineage>
        <taxon>Eukaryota</taxon>
        <taxon>Fungi</taxon>
        <taxon>Dikarya</taxon>
        <taxon>Basidiomycota</taxon>
        <taxon>Agaricomycotina</taxon>
        <taxon>Agaricomycetes</taxon>
        <taxon>Agaricomycetidae</taxon>
        <taxon>Agaricales</taxon>
        <taxon>Agaricineae</taxon>
        <taxon>Strophariaceae</taxon>
        <taxon>Psilocybe</taxon>
    </lineage>
</organism>
<feature type="compositionally biased region" description="Polar residues" evidence="2">
    <location>
        <begin position="916"/>
        <end position="932"/>
    </location>
</feature>
<dbReference type="OrthoDB" id="251770at2759"/>
<dbReference type="InterPro" id="IPR001357">
    <property type="entry name" value="BRCT_dom"/>
</dbReference>
<dbReference type="SMART" id="SM00292">
    <property type="entry name" value="BRCT"/>
    <property type="match status" value="3"/>
</dbReference>
<dbReference type="GO" id="GO:0033314">
    <property type="term" value="P:mitotic DNA replication checkpoint signaling"/>
    <property type="evidence" value="ECO:0007669"/>
    <property type="project" value="TreeGrafter"/>
</dbReference>
<dbReference type="CDD" id="cd00027">
    <property type="entry name" value="BRCT"/>
    <property type="match status" value="1"/>
</dbReference>
<protein>
    <recommendedName>
        <fullName evidence="3">BRCT domain-containing protein</fullName>
    </recommendedName>
</protein>
<feature type="domain" description="BRCT" evidence="3">
    <location>
        <begin position="428"/>
        <end position="517"/>
    </location>
</feature>
<keyword evidence="1" id="KW-0677">Repeat</keyword>
<dbReference type="STRING" id="93625.A0A409WZM7"/>
<dbReference type="InterPro" id="IPR059215">
    <property type="entry name" value="BRCT2_TopBP1-like"/>
</dbReference>
<dbReference type="PANTHER" id="PTHR13561:SF20">
    <property type="entry name" value="DNA TOPOISOMERASE 2-BINDING PROTEIN 1"/>
    <property type="match status" value="1"/>
</dbReference>
<feature type="region of interest" description="Disordered" evidence="2">
    <location>
        <begin position="966"/>
        <end position="1000"/>
    </location>
</feature>
<feature type="compositionally biased region" description="Low complexity" evidence="2">
    <location>
        <begin position="765"/>
        <end position="782"/>
    </location>
</feature>
<evidence type="ECO:0000313" key="5">
    <source>
        <dbReference type="Proteomes" id="UP000283269"/>
    </source>
</evidence>
<feature type="compositionally biased region" description="Polar residues" evidence="2">
    <location>
        <begin position="725"/>
        <end position="740"/>
    </location>
</feature>
<feature type="compositionally biased region" description="Polar residues" evidence="2">
    <location>
        <begin position="805"/>
        <end position="826"/>
    </location>
</feature>
<feature type="region of interest" description="Disordered" evidence="2">
    <location>
        <begin position="671"/>
        <end position="827"/>
    </location>
</feature>
<evidence type="ECO:0000259" key="3">
    <source>
        <dbReference type="PROSITE" id="PS50172"/>
    </source>
</evidence>
<dbReference type="InParanoid" id="A0A409WZM7"/>
<dbReference type="PANTHER" id="PTHR13561">
    <property type="entry name" value="DNA REPLICATION REGULATOR DPB11-RELATED"/>
    <property type="match status" value="1"/>
</dbReference>
<dbReference type="GO" id="GO:0007095">
    <property type="term" value="P:mitotic G2 DNA damage checkpoint signaling"/>
    <property type="evidence" value="ECO:0007669"/>
    <property type="project" value="TreeGrafter"/>
</dbReference>
<evidence type="ECO:0000256" key="2">
    <source>
        <dbReference type="SAM" id="MobiDB-lite"/>
    </source>
</evidence>
<reference evidence="4 5" key="1">
    <citation type="journal article" date="2018" name="Evol. Lett.">
        <title>Horizontal gene cluster transfer increased hallucinogenic mushroom diversity.</title>
        <authorList>
            <person name="Reynolds H.T."/>
            <person name="Vijayakumar V."/>
            <person name="Gluck-Thaler E."/>
            <person name="Korotkin H.B."/>
            <person name="Matheny P.B."/>
            <person name="Slot J.C."/>
        </authorList>
    </citation>
    <scope>NUCLEOTIDE SEQUENCE [LARGE SCALE GENOMIC DNA]</scope>
    <source>
        <strain evidence="4 5">2631</strain>
    </source>
</reference>
<evidence type="ECO:0000313" key="4">
    <source>
        <dbReference type="EMBL" id="PPQ83984.1"/>
    </source>
</evidence>
<dbReference type="Pfam" id="PF00533">
    <property type="entry name" value="BRCT"/>
    <property type="match status" value="2"/>
</dbReference>
<dbReference type="InterPro" id="IPR036420">
    <property type="entry name" value="BRCT_dom_sf"/>
</dbReference>
<dbReference type="Gene3D" id="3.40.50.10190">
    <property type="entry name" value="BRCT domain"/>
    <property type="match status" value="4"/>
</dbReference>
<dbReference type="GO" id="GO:0006270">
    <property type="term" value="P:DNA replication initiation"/>
    <property type="evidence" value="ECO:0007669"/>
    <property type="project" value="TreeGrafter"/>
</dbReference>
<gene>
    <name evidence="4" type="ORF">CVT25_000530</name>
</gene>
<accession>A0A409WZM7</accession>
<dbReference type="AlphaFoldDB" id="A0A409WZM7"/>
<keyword evidence="5" id="KW-1185">Reference proteome</keyword>
<sequence length="1000" mass="110013">MLRRRGNKSHKVPNVKLRPAEKGAYSRPVEESCWALDTQDGSEDTFTYDSCPRPLKGLSICATGVQDKPTLFKQAVELGATCTPAFTDRVTHLVAIDHGSAKYMCALERKIPIVMPSWITENYQIWLKGDDVDVEKSVDEHRLPIFSGVVVCPSGITDITRRTQISKLVTAHQGEYLKNLERPVRVTHLLCSGDVETDKMRYAEKFNSRGEAKIHLVWEEWFWDCIDFGGRFDEAKYQVRHPRPERKTLPRSSSLPPPSSDVPSQHDEIPSSSVASRQAAAKNLEDAEDEPAFVNVLPTVTLQLWGSLLERRGYEINDGEVILSPSKMAEKRKTSEELPPASPAQERKFGAARSVISSFRRANSFAPVVSGGNAGPSRQLPFRRTSTAMAVLVNNNQASTSALPAAGPLHKNNTMLADNSGPGPTKPQASQIFLGMKLRVLGEAKSPTVRSAIEQLGGIMSMDEEEYVDFIIVRLVSGSKIFREEEDETLRSKYRTECWLEQCIYEDRICAPEEQISSVPLAIQLPVIDAERIVMAISGFDQSETCGLKRLFRALGITLASTFTRRSTHLLCPSGTGLKYDKAREWRVPIINLEWLRAFASSGVIPGPREHLVARSTELFAAGDQAMDVDVLRKDVKGKGRAVDKGKQRANPDAMGGDMDVEVENMMQDITNVESPPEPNHPSPQKKSKTLDRRATVIIPSPESLEKISFGQPNETLGGPAMFNHPSSIVSPGPSITSPLVQGPRERESESLMPHLSRRPSYNLNQNSSFNNVDSNSNSNSNPQRPLQQRKTVPFIDVERAGRVPSSTSPSPMKIPRNQSSRSSLSPVKIDHEATKALQESITSLLGKRPSPDGEEVAVAIAAGAGAGAAVGGGRNGKRQRPQRPKPQSRQPSDAKIAEPPAPAPVPAPGIRTRSSRLSQTPSAFGDISQNAFDSYPGHIDIGRAQDESIRVMYEDPVQKEEQKRLMNLLRNQSGDDDSISNISGSSRRNTRRSTRVGGY</sequence>
<proteinExistence type="predicted"/>
<dbReference type="Proteomes" id="UP000283269">
    <property type="component" value="Unassembled WGS sequence"/>
</dbReference>
<feature type="domain" description="BRCT" evidence="3">
    <location>
        <begin position="141"/>
        <end position="239"/>
    </location>
</feature>
<feature type="compositionally biased region" description="Basic residues" evidence="2">
    <location>
        <begin position="989"/>
        <end position="1000"/>
    </location>
</feature>
<dbReference type="FunCoup" id="A0A409WZM7">
    <property type="interactions" value="17"/>
</dbReference>
<comment type="caution">
    <text evidence="4">The sequence shown here is derived from an EMBL/GenBank/DDBJ whole genome shotgun (WGS) entry which is preliminary data.</text>
</comment>
<dbReference type="CDD" id="cd17731">
    <property type="entry name" value="BRCT_TopBP1_rpt2_like"/>
    <property type="match status" value="1"/>
</dbReference>
<dbReference type="EMBL" id="NHYD01002942">
    <property type="protein sequence ID" value="PPQ83984.1"/>
    <property type="molecule type" value="Genomic_DNA"/>
</dbReference>
<dbReference type="PROSITE" id="PS50172">
    <property type="entry name" value="BRCT"/>
    <property type="match status" value="4"/>
</dbReference>
<dbReference type="SUPFAM" id="SSF52113">
    <property type="entry name" value="BRCT domain"/>
    <property type="match status" value="3"/>
</dbReference>
<feature type="domain" description="BRCT" evidence="3">
    <location>
        <begin position="548"/>
        <end position="613"/>
    </location>
</feature>
<dbReference type="Pfam" id="PF12738">
    <property type="entry name" value="PTCB-BRCT"/>
    <property type="match status" value="1"/>
</dbReference>
<evidence type="ECO:0000256" key="1">
    <source>
        <dbReference type="ARBA" id="ARBA00022737"/>
    </source>
</evidence>
<name>A0A409WZM7_PSICY</name>
<feature type="region of interest" description="Disordered" evidence="2">
    <location>
        <begin position="867"/>
        <end position="932"/>
    </location>
</feature>
<feature type="region of interest" description="Disordered" evidence="2">
    <location>
        <begin position="241"/>
        <end position="285"/>
    </location>
</feature>